<dbReference type="HOGENOM" id="CLU_1579163_0_0_1"/>
<reference evidence="1 2" key="1">
    <citation type="submission" date="2014-04" db="EMBL/GenBank/DDBJ databases">
        <authorList>
            <consortium name="DOE Joint Genome Institute"/>
            <person name="Kuo A."/>
            <person name="Kohler A."/>
            <person name="Costa M.D."/>
            <person name="Nagy L.G."/>
            <person name="Floudas D."/>
            <person name="Copeland A."/>
            <person name="Barry K.W."/>
            <person name="Cichocki N."/>
            <person name="Veneault-Fourrey C."/>
            <person name="LaButti K."/>
            <person name="Lindquist E.A."/>
            <person name="Lipzen A."/>
            <person name="Lundell T."/>
            <person name="Morin E."/>
            <person name="Murat C."/>
            <person name="Sun H."/>
            <person name="Tunlid A."/>
            <person name="Henrissat B."/>
            <person name="Grigoriev I.V."/>
            <person name="Hibbett D.S."/>
            <person name="Martin F."/>
            <person name="Nordberg H.P."/>
            <person name="Cantor M.N."/>
            <person name="Hua S.X."/>
        </authorList>
    </citation>
    <scope>NUCLEOTIDE SEQUENCE [LARGE SCALE GENOMIC DNA]</scope>
    <source>
        <strain evidence="1 2">441</strain>
    </source>
</reference>
<gene>
    <name evidence="1" type="ORF">PISMIDRAFT_535978</name>
</gene>
<proteinExistence type="predicted"/>
<name>A0A0C9YYC4_9AGAM</name>
<dbReference type="AlphaFoldDB" id="A0A0C9YYC4"/>
<accession>A0A0C9YYC4</accession>
<keyword evidence="2" id="KW-1185">Reference proteome</keyword>
<dbReference type="EMBL" id="KN833747">
    <property type="protein sequence ID" value="KIK21781.1"/>
    <property type="molecule type" value="Genomic_DNA"/>
</dbReference>
<evidence type="ECO:0000313" key="1">
    <source>
        <dbReference type="EMBL" id="KIK21781.1"/>
    </source>
</evidence>
<evidence type="ECO:0000313" key="2">
    <source>
        <dbReference type="Proteomes" id="UP000054018"/>
    </source>
</evidence>
<organism evidence="1 2">
    <name type="scientific">Pisolithus microcarpus 441</name>
    <dbReference type="NCBI Taxonomy" id="765257"/>
    <lineage>
        <taxon>Eukaryota</taxon>
        <taxon>Fungi</taxon>
        <taxon>Dikarya</taxon>
        <taxon>Basidiomycota</taxon>
        <taxon>Agaricomycotina</taxon>
        <taxon>Agaricomycetes</taxon>
        <taxon>Agaricomycetidae</taxon>
        <taxon>Boletales</taxon>
        <taxon>Sclerodermatineae</taxon>
        <taxon>Pisolithaceae</taxon>
        <taxon>Pisolithus</taxon>
    </lineage>
</organism>
<dbReference type="Proteomes" id="UP000054018">
    <property type="component" value="Unassembled WGS sequence"/>
</dbReference>
<protein>
    <submittedName>
        <fullName evidence="1">Unplaced genomic scaffold scaffold_63, whole genome shotgun sequence</fullName>
    </submittedName>
</protein>
<reference evidence="2" key="2">
    <citation type="submission" date="2015-01" db="EMBL/GenBank/DDBJ databases">
        <title>Evolutionary Origins and Diversification of the Mycorrhizal Mutualists.</title>
        <authorList>
            <consortium name="DOE Joint Genome Institute"/>
            <consortium name="Mycorrhizal Genomics Consortium"/>
            <person name="Kohler A."/>
            <person name="Kuo A."/>
            <person name="Nagy L.G."/>
            <person name="Floudas D."/>
            <person name="Copeland A."/>
            <person name="Barry K.W."/>
            <person name="Cichocki N."/>
            <person name="Veneault-Fourrey C."/>
            <person name="LaButti K."/>
            <person name="Lindquist E.A."/>
            <person name="Lipzen A."/>
            <person name="Lundell T."/>
            <person name="Morin E."/>
            <person name="Murat C."/>
            <person name="Riley R."/>
            <person name="Ohm R."/>
            <person name="Sun H."/>
            <person name="Tunlid A."/>
            <person name="Henrissat B."/>
            <person name="Grigoriev I.V."/>
            <person name="Hibbett D.S."/>
            <person name="Martin F."/>
        </authorList>
    </citation>
    <scope>NUCLEOTIDE SEQUENCE [LARGE SCALE GENOMIC DNA]</scope>
    <source>
        <strain evidence="2">441</strain>
    </source>
</reference>
<sequence>MLRSIADVLTSVRQLTNWLFKRRVNHAPSSRTPYFLPSVSMFPWQARQCAEHHVLSTLRDPLHVPNFFRRTYTCALHVRSHRPFTSHTASSMHRPPSKISYVPRPTYVSSPSSWQMTLFWLAADLLLWSRLALVAGIGEVKRSCGTRKAGLVSDRAQGSPLRCQRYHRL</sequence>